<dbReference type="EMBL" id="JAKOGI010000473">
    <property type="protein sequence ID" value="KAJ8434506.1"/>
    <property type="molecule type" value="Genomic_DNA"/>
</dbReference>
<feature type="transmembrane region" description="Helical" evidence="2">
    <location>
        <begin position="118"/>
        <end position="138"/>
    </location>
</feature>
<evidence type="ECO:0000256" key="1">
    <source>
        <dbReference type="SAM" id="MobiDB-lite"/>
    </source>
</evidence>
<name>A0A9Q1QAQ1_9CARY</name>
<feature type="region of interest" description="Disordered" evidence="1">
    <location>
        <begin position="181"/>
        <end position="207"/>
    </location>
</feature>
<reference evidence="3" key="1">
    <citation type="submission" date="2022-04" db="EMBL/GenBank/DDBJ databases">
        <title>Carnegiea gigantea Genome sequencing and assembly v2.</title>
        <authorList>
            <person name="Copetti D."/>
            <person name="Sanderson M.J."/>
            <person name="Burquez A."/>
            <person name="Wojciechowski M.F."/>
        </authorList>
    </citation>
    <scope>NUCLEOTIDE SEQUENCE</scope>
    <source>
        <strain evidence="3">SGP5-SGP5p</strain>
        <tissue evidence="3">Aerial part</tissue>
    </source>
</reference>
<dbReference type="AlphaFoldDB" id="A0A9Q1QAQ1"/>
<protein>
    <submittedName>
        <fullName evidence="3">Uncharacterized protein</fullName>
    </submittedName>
</protein>
<evidence type="ECO:0000313" key="3">
    <source>
        <dbReference type="EMBL" id="KAJ8434506.1"/>
    </source>
</evidence>
<keyword evidence="2" id="KW-1133">Transmembrane helix</keyword>
<proteinExistence type="predicted"/>
<evidence type="ECO:0000256" key="2">
    <source>
        <dbReference type="SAM" id="Phobius"/>
    </source>
</evidence>
<keyword evidence="2" id="KW-0812">Transmembrane</keyword>
<dbReference type="OrthoDB" id="1744281at2759"/>
<keyword evidence="4" id="KW-1185">Reference proteome</keyword>
<keyword evidence="2" id="KW-0472">Membrane</keyword>
<accession>A0A9Q1QAQ1</accession>
<dbReference type="PANTHER" id="PTHR33240">
    <property type="entry name" value="OS08G0508500 PROTEIN"/>
    <property type="match status" value="1"/>
</dbReference>
<organism evidence="3 4">
    <name type="scientific">Carnegiea gigantea</name>
    <dbReference type="NCBI Taxonomy" id="171969"/>
    <lineage>
        <taxon>Eukaryota</taxon>
        <taxon>Viridiplantae</taxon>
        <taxon>Streptophyta</taxon>
        <taxon>Embryophyta</taxon>
        <taxon>Tracheophyta</taxon>
        <taxon>Spermatophyta</taxon>
        <taxon>Magnoliopsida</taxon>
        <taxon>eudicotyledons</taxon>
        <taxon>Gunneridae</taxon>
        <taxon>Pentapetalae</taxon>
        <taxon>Caryophyllales</taxon>
        <taxon>Cactineae</taxon>
        <taxon>Cactaceae</taxon>
        <taxon>Cactoideae</taxon>
        <taxon>Echinocereeae</taxon>
        <taxon>Carnegiea</taxon>
    </lineage>
</organism>
<evidence type="ECO:0000313" key="4">
    <source>
        <dbReference type="Proteomes" id="UP001153076"/>
    </source>
</evidence>
<gene>
    <name evidence="3" type="ORF">Cgig2_001559</name>
</gene>
<comment type="caution">
    <text evidence="3">The sequence shown here is derived from an EMBL/GenBank/DDBJ whole genome shotgun (WGS) entry which is preliminary data.</text>
</comment>
<sequence length="207" mass="22810">MVFREGEVPHFASPHNDPLVVEMKVASAIVRRILIDTGSSIDIIIWDCLKKLKYPGREIIPLVHPILGFGGQEKGRQKDVKQNPMGLRRQGLHHDYCPQPTWLRQLRGQVSRLRHPEAWILALGLGLAAIFYVLNVRFKIALYAKGIRHQGQQELLKGPDALLIAPMIALPRPLLWSEPSLVGTPSPSSQPSGPPSLSSAFAGGACT</sequence>
<dbReference type="PANTHER" id="PTHR33240:SF17">
    <property type="entry name" value="EUKARYOTIC PEPTIDE CHAIN RELEASE FACTOR GTP-BINDING SUBUNIT-LIKE"/>
    <property type="match status" value="1"/>
</dbReference>
<feature type="compositionally biased region" description="Low complexity" evidence="1">
    <location>
        <begin position="185"/>
        <end position="199"/>
    </location>
</feature>
<dbReference type="Proteomes" id="UP001153076">
    <property type="component" value="Unassembled WGS sequence"/>
</dbReference>